<dbReference type="AlphaFoldDB" id="K7YU14"/>
<dbReference type="InterPro" id="IPR042095">
    <property type="entry name" value="SUMF_sf"/>
</dbReference>
<dbReference type="EMBL" id="CP002930">
    <property type="protein sequence ID" value="AFY01133.1"/>
    <property type="molecule type" value="Genomic_DNA"/>
</dbReference>
<accession>K7YU14</accession>
<organism evidence="2 3">
    <name type="scientific">Bdellovibrio bacteriovorus str. Tiberius</name>
    <dbReference type="NCBI Taxonomy" id="1069642"/>
    <lineage>
        <taxon>Bacteria</taxon>
        <taxon>Pseudomonadati</taxon>
        <taxon>Bdellovibrionota</taxon>
        <taxon>Bdellovibrionia</taxon>
        <taxon>Bdellovibrionales</taxon>
        <taxon>Pseudobdellovibrionaceae</taxon>
        <taxon>Bdellovibrio</taxon>
    </lineage>
</organism>
<feature type="domain" description="Sulfatase-modifying factor enzyme-like" evidence="1">
    <location>
        <begin position="21"/>
        <end position="321"/>
    </location>
</feature>
<dbReference type="PATRIC" id="fig|1069642.3.peg.1417"/>
<evidence type="ECO:0000313" key="3">
    <source>
        <dbReference type="Proteomes" id="UP000010074"/>
    </source>
</evidence>
<dbReference type="PANTHER" id="PTHR23150:SF19">
    <property type="entry name" value="FORMYLGLYCINE-GENERATING ENZYME"/>
    <property type="match status" value="1"/>
</dbReference>
<dbReference type="PANTHER" id="PTHR23150">
    <property type="entry name" value="SULFATASE MODIFYING FACTOR 1, 2"/>
    <property type="match status" value="1"/>
</dbReference>
<protein>
    <submittedName>
        <fullName evidence="2">Putative gliding motility-associated lipoprotein GldK</fullName>
    </submittedName>
</protein>
<reference evidence="2 3" key="1">
    <citation type="journal article" date="2012" name="BMC Genomics">
        <title>Genome analysis of a simultaneously predatory and prey-independent, novel Bdellovibrio bacteriovorus from the River Tiber, supports in silico predictions of both ancient and recent lateral gene transfer from diverse bacteria.</title>
        <authorList>
            <person name="Hobley L."/>
            <person name="Lerner T.R."/>
            <person name="Williams L.E."/>
            <person name="Lambert C."/>
            <person name="Till R."/>
            <person name="Milner D.S."/>
            <person name="Basford S.M."/>
            <person name="Capeness M.J."/>
            <person name="Fenton A.K."/>
            <person name="Atterbury R.J."/>
            <person name="Harris M.A."/>
            <person name="Sockett R.E."/>
        </authorList>
    </citation>
    <scope>NUCLEOTIDE SEQUENCE [LARGE SCALE GENOMIC DNA]</scope>
    <source>
        <strain evidence="2 3">Tiberius</strain>
    </source>
</reference>
<dbReference type="InterPro" id="IPR051043">
    <property type="entry name" value="Sulfatase_Mod_Factor_Kinase"/>
</dbReference>
<dbReference type="InterPro" id="IPR016187">
    <property type="entry name" value="CTDL_fold"/>
</dbReference>
<name>K7YU14_BDEBC</name>
<dbReference type="STRING" id="1069642.Bdt_1435"/>
<keyword evidence="2" id="KW-0449">Lipoprotein</keyword>
<gene>
    <name evidence="2" type="ORF">Bdt_1435</name>
</gene>
<dbReference type="RefSeq" id="WP_015090594.1">
    <property type="nucleotide sequence ID" value="NC_019567.1"/>
</dbReference>
<dbReference type="HOGENOM" id="CLU_012431_4_0_7"/>
<dbReference type="Gene3D" id="3.90.1580.10">
    <property type="entry name" value="paralog of FGE (formylglycine-generating enzyme)"/>
    <property type="match status" value="1"/>
</dbReference>
<evidence type="ECO:0000259" key="1">
    <source>
        <dbReference type="Pfam" id="PF03781"/>
    </source>
</evidence>
<evidence type="ECO:0000313" key="2">
    <source>
        <dbReference type="EMBL" id="AFY01133.1"/>
    </source>
</evidence>
<dbReference type="Proteomes" id="UP000010074">
    <property type="component" value="Chromosome"/>
</dbReference>
<dbReference type="Pfam" id="PF03781">
    <property type="entry name" value="FGE-sulfatase"/>
    <property type="match status" value="1"/>
</dbReference>
<proteinExistence type="predicted"/>
<dbReference type="SUPFAM" id="SSF56436">
    <property type="entry name" value="C-type lectin-like"/>
    <property type="match status" value="1"/>
</dbReference>
<dbReference type="GO" id="GO:0120147">
    <property type="term" value="F:formylglycine-generating oxidase activity"/>
    <property type="evidence" value="ECO:0007669"/>
    <property type="project" value="TreeGrafter"/>
</dbReference>
<dbReference type="InterPro" id="IPR005532">
    <property type="entry name" value="SUMF_dom"/>
</dbReference>
<sequence length="327" mass="37018">MSNAEVLIRPEQEKGPSAPFPDMIWIPGGMFTMGSDNHYAEEAPAHRVKVDGFWMDRHPVTNRDFLAFVQATGYRTFCEKEPDLNLYPGASESMKDPASVVFVKPASPVDLRNPYLWWQFIPGANWRSPQGPGSSIESRMDHPVVHVSWQDVQAYAKWIGKKLPTEAEWEFAARGGHEGREFAWGEELEPEGRHQANIWQGEFPWQNHSGDGFEGTSPVTAFPPNDYGLFDMIGNVWEWTVDWYSPRHPDEKLKACCIPKNPRGGAEADSFDPRQALKIPRKVMKGGSHLCAPNYCKRYRPSARMAQPVDTSTSHLGFRCVVRGERS</sequence>
<dbReference type="KEGG" id="bbat:Bdt_1435"/>